<dbReference type="InterPro" id="IPR035356">
    <property type="entry name" value="LBP_C"/>
</dbReference>
<organism evidence="4 5">
    <name type="scientific">Gleimia hominis</name>
    <dbReference type="NCBI Taxonomy" id="595468"/>
    <lineage>
        <taxon>Bacteria</taxon>
        <taxon>Bacillati</taxon>
        <taxon>Actinomycetota</taxon>
        <taxon>Actinomycetes</taxon>
        <taxon>Actinomycetales</taxon>
        <taxon>Actinomycetaceae</taxon>
        <taxon>Gleimia</taxon>
    </lineage>
</organism>
<reference evidence="4 5" key="1">
    <citation type="submission" date="2023-06" db="EMBL/GenBank/DDBJ databases">
        <title>Draft genome sequence of Gleimia hominis type strain CCUG 57540T.</title>
        <authorList>
            <person name="Salva-Serra F."/>
            <person name="Cardew S."/>
            <person name="Jensie Markopoulos S."/>
            <person name="Ohlen M."/>
            <person name="Inganas E."/>
            <person name="Svensson-Stadler L."/>
            <person name="Moore E.R.B."/>
        </authorList>
    </citation>
    <scope>NUCLEOTIDE SEQUENCE [LARGE SCALE GENOMIC DNA]</scope>
    <source>
        <strain evidence="4 5">CCUG 57540</strain>
    </source>
</reference>
<dbReference type="Pfam" id="PF17386">
    <property type="entry name" value="LBP_C"/>
    <property type="match status" value="1"/>
</dbReference>
<dbReference type="CDD" id="cd01653">
    <property type="entry name" value="GATase1"/>
    <property type="match status" value="1"/>
</dbReference>
<dbReference type="Pfam" id="PF17385">
    <property type="entry name" value="LBP_M"/>
    <property type="match status" value="1"/>
</dbReference>
<evidence type="ECO:0000313" key="5">
    <source>
        <dbReference type="Proteomes" id="UP001247542"/>
    </source>
</evidence>
<dbReference type="Gene3D" id="3.40.50.880">
    <property type="match status" value="1"/>
</dbReference>
<dbReference type="InterPro" id="IPR035363">
    <property type="entry name" value="LBP_M"/>
</dbReference>
<comment type="caution">
    <text evidence="4">The sequence shown here is derived from an EMBL/GenBank/DDBJ whole genome shotgun (WGS) entry which is preliminary data.</text>
</comment>
<keyword evidence="4" id="KW-0808">Transferase</keyword>
<dbReference type="Gene3D" id="3.20.20.80">
    <property type="entry name" value="Glycosidases"/>
    <property type="match status" value="1"/>
</dbReference>
<feature type="domain" description="Lacto-N-biose phosphorylase central" evidence="2">
    <location>
        <begin position="466"/>
        <end position="688"/>
    </location>
</feature>
<keyword evidence="4" id="KW-0328">Glycosyltransferase</keyword>
<evidence type="ECO:0000259" key="1">
    <source>
        <dbReference type="Pfam" id="PF09508"/>
    </source>
</evidence>
<protein>
    <submittedName>
        <fullName evidence="4">1,3-beta-galactosyl-N-acetylhexosamine phosphorylase</fullName>
        <ecNumber evidence="4">2.4.1.211</ecNumber>
    </submittedName>
</protein>
<dbReference type="InterPro" id="IPR029062">
    <property type="entry name" value="Class_I_gatase-like"/>
</dbReference>
<feature type="domain" description="Lacto-N-biose phosphorylase-like N-terminal TIM barrel" evidence="1">
    <location>
        <begin position="4"/>
        <end position="134"/>
    </location>
</feature>
<feature type="domain" description="Lacto-N-biose phosphorylase-like N-terminal TIM barrel" evidence="1">
    <location>
        <begin position="154"/>
        <end position="461"/>
    </location>
</feature>
<keyword evidence="5" id="KW-1185">Reference proteome</keyword>
<dbReference type="InterPro" id="IPR013780">
    <property type="entry name" value="Glyco_hydro_b"/>
</dbReference>
<gene>
    <name evidence="4" type="primary">gnpA</name>
    <name evidence="4" type="ORF">QS713_05615</name>
</gene>
<dbReference type="Gene3D" id="2.60.40.10">
    <property type="entry name" value="Immunoglobulins"/>
    <property type="match status" value="1"/>
</dbReference>
<feature type="domain" description="Lacto-N-biose phosphorylase C-terminal" evidence="3">
    <location>
        <begin position="695"/>
        <end position="746"/>
    </location>
</feature>
<accession>A0ABU3IAX6</accession>
<dbReference type="Pfam" id="PF09508">
    <property type="entry name" value="Lact_bio_phlase"/>
    <property type="match status" value="2"/>
</dbReference>
<proteinExistence type="predicted"/>
<dbReference type="InterPro" id="IPR035080">
    <property type="entry name" value="Lact_bio_phlase-like_N"/>
</dbReference>
<dbReference type="EMBL" id="JASXSX010000001">
    <property type="protein sequence ID" value="MDT3767539.1"/>
    <property type="molecule type" value="Genomic_DNA"/>
</dbReference>
<evidence type="ECO:0000259" key="3">
    <source>
        <dbReference type="Pfam" id="PF17386"/>
    </source>
</evidence>
<dbReference type="InterPro" id="IPR012711">
    <property type="entry name" value="Lacto-N-biose_phosphorylase"/>
</dbReference>
<dbReference type="NCBIfam" id="TIGR02336">
    <property type="entry name" value="1,3-beta-galactosyl-N-acetylhexosamine phosphorylase"/>
    <property type="match status" value="1"/>
</dbReference>
<sequence>MSQGRLTLPIETGIDEQIRELAQRLQPDAVRNSDGTELPEIAHELVDKVYSTYFPARGDNEWADKLPGQRVCQYLMSEPVTAQTSEPLKIDVMEGYFAWQFAPDLDCDRAKYWQVIDRTTGQTLPVDAWSLDPSEVQYPDAAKLAAKPGPKDSESKSAIVTIHKPQRYHVYTVNFLARQIWDSTQMYNYLTNDWALDPKRRRDRTYDVEYPQVWAHVKESLAQWLDAHPEVDVVRFTTFFYHFTLVFDDRARERYVDWFGYSASVSIPALEAFEQRYGYALTPEDFVDAGFYNSPFRIPSAHYRDWMEFTGQRVREKTAQLVKMVHAQGKEAMMFLGDNWIGTEPYSEDFEQVGLDAVVGSVGNAATCRMISDIPGVRYREGRLLPYFFPDVFNDEGDPVGEARASWRAARRAIIRKPLERIGYGGYLSLALKYPKFVDEVERIVTQFRQLHDKTGGRAPAASRVRVGVLNAWGSLRSWQTHMVAHALPYRRTDAYVGVIEALAGLPFDVRFVSFDEVKAGALQDLDVIINAGSAGTAFSGGEYWADPDLLTRVREFVARGGGFIGVGEPSALPESQTRTCGNVFALDDVLGLDIERDFGLSRHLYTQVTADHFVTRDLTERFDAGPAVEGVFATRGGAEVLDSPEGGVSLAVHEYGAGRAVYFSGLPYSVTNARLLHRALYWAGGCEEAFERDWTCDNPAIEVAYYPNVSLLAVSNITDQPQEGVIHGEGKTLSVQLGADDLVWLECE</sequence>
<dbReference type="InterPro" id="IPR013783">
    <property type="entry name" value="Ig-like_fold"/>
</dbReference>
<evidence type="ECO:0000313" key="4">
    <source>
        <dbReference type="EMBL" id="MDT3767539.1"/>
    </source>
</evidence>
<dbReference type="RefSeq" id="WP_313273178.1">
    <property type="nucleotide sequence ID" value="NZ_JASXSX010000001.1"/>
</dbReference>
<dbReference type="EC" id="2.4.1.211" evidence="4"/>
<dbReference type="Proteomes" id="UP001247542">
    <property type="component" value="Unassembled WGS sequence"/>
</dbReference>
<evidence type="ECO:0000259" key="2">
    <source>
        <dbReference type="Pfam" id="PF17385"/>
    </source>
</evidence>
<name>A0ABU3IAX6_9ACTO</name>
<dbReference type="Gene3D" id="2.60.40.1180">
    <property type="entry name" value="Golgi alpha-mannosidase II"/>
    <property type="match status" value="1"/>
</dbReference>
<dbReference type="SUPFAM" id="SSF52317">
    <property type="entry name" value="Class I glutamine amidotransferase-like"/>
    <property type="match status" value="1"/>
</dbReference>
<dbReference type="GO" id="GO:0050500">
    <property type="term" value="F:1,3-beta-galactosyl-N-acetylhexosamine phosphorylase activity"/>
    <property type="evidence" value="ECO:0007669"/>
    <property type="project" value="UniProtKB-EC"/>
</dbReference>